<reference evidence="3 4" key="1">
    <citation type="journal article" date="2005" name="Nature">
        <title>The genome sequence of the rice blast fungus Magnaporthe grisea.</title>
        <authorList>
            <person name="Dean R.A."/>
            <person name="Talbot N.J."/>
            <person name="Ebbole D.J."/>
            <person name="Farman M.L."/>
            <person name="Mitchell T.K."/>
            <person name="Orbach M.J."/>
            <person name="Thon M."/>
            <person name="Kulkarni R."/>
            <person name="Xu J.R."/>
            <person name="Pan H."/>
            <person name="Read N.D."/>
            <person name="Lee Y.H."/>
            <person name="Carbone I."/>
            <person name="Brown D."/>
            <person name="Oh Y.Y."/>
            <person name="Donofrio N."/>
            <person name="Jeong J.S."/>
            <person name="Soanes D.M."/>
            <person name="Djonovic S."/>
            <person name="Kolomiets E."/>
            <person name="Rehmeyer C."/>
            <person name="Li W."/>
            <person name="Harding M."/>
            <person name="Kim S."/>
            <person name="Lebrun M.H."/>
            <person name="Bohnert H."/>
            <person name="Coughlan S."/>
            <person name="Butler J."/>
            <person name="Calvo S."/>
            <person name="Ma L.J."/>
            <person name="Nicol R."/>
            <person name="Purcell S."/>
            <person name="Nusbaum C."/>
            <person name="Galagan J.E."/>
            <person name="Birren B.W."/>
        </authorList>
    </citation>
    <scope>NUCLEOTIDE SEQUENCE [LARGE SCALE GENOMIC DNA]</scope>
    <source>
        <strain evidence="4">70-15 / ATCC MYA-4617 / FGSC 8958</strain>
    </source>
</reference>
<dbReference type="KEGG" id="mgr:MGG_10463"/>
<proteinExistence type="predicted"/>
<organism evidence="3 4">
    <name type="scientific">Pyricularia oryzae (strain 70-15 / ATCC MYA-4617 / FGSC 8958)</name>
    <name type="common">Rice blast fungus</name>
    <name type="synonym">Magnaporthe oryzae</name>
    <dbReference type="NCBI Taxonomy" id="242507"/>
    <lineage>
        <taxon>Eukaryota</taxon>
        <taxon>Fungi</taxon>
        <taxon>Dikarya</taxon>
        <taxon>Ascomycota</taxon>
        <taxon>Pezizomycotina</taxon>
        <taxon>Sordariomycetes</taxon>
        <taxon>Sordariomycetidae</taxon>
        <taxon>Magnaporthales</taxon>
        <taxon>Pyriculariaceae</taxon>
        <taxon>Pyricularia</taxon>
    </lineage>
</organism>
<dbReference type="EMBL" id="CM001232">
    <property type="protein sequence ID" value="EHA53559.1"/>
    <property type="molecule type" value="Genomic_DNA"/>
</dbReference>
<dbReference type="RefSeq" id="XP_003713366.1">
    <property type="nucleotide sequence ID" value="XM_003713318.1"/>
</dbReference>
<feature type="compositionally biased region" description="Basic and acidic residues" evidence="1">
    <location>
        <begin position="404"/>
        <end position="415"/>
    </location>
</feature>
<dbReference type="OrthoDB" id="4790198at2759"/>
<evidence type="ECO:0000256" key="2">
    <source>
        <dbReference type="SAM" id="SignalP"/>
    </source>
</evidence>
<dbReference type="InParanoid" id="G4MY31"/>
<gene>
    <name evidence="3" type="ORF">MGG_10463</name>
</gene>
<reference key="2">
    <citation type="submission" date="2011-05" db="EMBL/GenBank/DDBJ databases">
        <title>The Genome Sequence of Magnaporthe oryzae 70-15.</title>
        <authorList>
            <consortium name="The Broad Institute Genome Sequencing Platform"/>
            <person name="Ma L.-J."/>
            <person name="Dead R."/>
            <person name="Young S.K."/>
            <person name="Zeng Q."/>
            <person name="Gargeya S."/>
            <person name="Fitzgerald M."/>
            <person name="Haas B."/>
            <person name="Abouelleil A."/>
            <person name="Alvarado L."/>
            <person name="Arachchi H.M."/>
            <person name="Berlin A."/>
            <person name="Brown A."/>
            <person name="Chapman S.B."/>
            <person name="Chen Z."/>
            <person name="Dunbar C."/>
            <person name="Freedman E."/>
            <person name="Gearin G."/>
            <person name="Gellesch M."/>
            <person name="Goldberg J."/>
            <person name="Griggs A."/>
            <person name="Gujja S."/>
            <person name="Heiman D."/>
            <person name="Howarth C."/>
            <person name="Larson L."/>
            <person name="Lui A."/>
            <person name="MacDonald P.J.P."/>
            <person name="Mehta T."/>
            <person name="Montmayeur A."/>
            <person name="Murphy C."/>
            <person name="Neiman D."/>
            <person name="Pearson M."/>
            <person name="Priest M."/>
            <person name="Roberts A."/>
            <person name="Saif S."/>
            <person name="Shea T."/>
            <person name="Shenoy N."/>
            <person name="Sisk P."/>
            <person name="Stolte C."/>
            <person name="Sykes S."/>
            <person name="Yandava C."/>
            <person name="Wortman J."/>
            <person name="Nusbaum C."/>
            <person name="Birren B."/>
        </authorList>
    </citation>
    <scope>NUCLEOTIDE SEQUENCE</scope>
    <source>
        <strain>70-15</strain>
    </source>
</reference>
<dbReference type="Proteomes" id="UP000009058">
    <property type="component" value="Chromosome 2"/>
</dbReference>
<dbReference type="VEuPathDB" id="FungiDB:MGG_10463"/>
<dbReference type="GeneID" id="2682096"/>
<dbReference type="eggNOG" id="KOG1075">
    <property type="taxonomic scope" value="Eukaryota"/>
</dbReference>
<feature type="region of interest" description="Disordered" evidence="1">
    <location>
        <begin position="315"/>
        <end position="421"/>
    </location>
</feature>
<evidence type="ECO:0000313" key="3">
    <source>
        <dbReference type="EMBL" id="EHA53559.1"/>
    </source>
</evidence>
<protein>
    <submittedName>
        <fullName evidence="3">Uncharacterized protein</fullName>
    </submittedName>
</protein>
<accession>G4MY31</accession>
<feature type="compositionally biased region" description="Polar residues" evidence="1">
    <location>
        <begin position="215"/>
        <end position="227"/>
    </location>
</feature>
<keyword evidence="2" id="KW-0732">Signal</keyword>
<dbReference type="HOGENOM" id="CLU_484027_0_0_1"/>
<dbReference type="AlphaFoldDB" id="G4MY31"/>
<name>G4MY31_PYRO7</name>
<feature type="signal peptide" evidence="2">
    <location>
        <begin position="1"/>
        <end position="18"/>
    </location>
</feature>
<sequence>MQLSTLFLSLVLPLLAAAGPITVESGPEASSSLVIRNLATGEPESFKNATLLGVDIFGPMPDDYEVVGEGLNKAEPGSKSWAWLRAQIDMSPEDVPAHRRAEVEKRQSGRSVTVNAYTGYDCFGTNFFSNPTSYNVHYYHSVLRFTSFGIGGRNLGSREQLDFSNFQGNDACGLWIATRTFSPVGCNGQVGRSIFALRAPVVMASPEVSNRRARPQSTPQALPQGQAESGHVSLDTRTANAPEPAGRGRYSSLPALAIKTLQQELENVETVGSWLEEVFAAKLESLQAPEDAALRRIVLELDDVISGWFLSRTLPEKERSRSPSRSPTSSSERRSILITRTGTASSASKGRGTPTNKSVTWAERAATPPAAAPTRILTPATRSYPIRTTPGNAPDSSATPSQSGRDRSQAPKRLTEQPSNRILIRVNDKLRMVTREPYAVTTKLAELVSVPHSEIPNAKRTPTGWGVTVASEETRQKLLNPSAVKAIMDALDAREVTVPTTWHTYAVSEVPRTLNCLDGRKDVHEVIQEEITVAAGQQPVNWHISKHGYDPHTAEGTWIVSFL</sequence>
<evidence type="ECO:0000256" key="1">
    <source>
        <dbReference type="SAM" id="MobiDB-lite"/>
    </source>
</evidence>
<feature type="compositionally biased region" description="Low complexity" evidence="1">
    <location>
        <begin position="362"/>
        <end position="382"/>
    </location>
</feature>
<feature type="compositionally biased region" description="Polar residues" evidence="1">
    <location>
        <begin position="389"/>
        <end position="403"/>
    </location>
</feature>
<keyword evidence="4" id="KW-1185">Reference proteome</keyword>
<feature type="compositionally biased region" description="Polar residues" evidence="1">
    <location>
        <begin position="338"/>
        <end position="359"/>
    </location>
</feature>
<feature type="region of interest" description="Disordered" evidence="1">
    <location>
        <begin position="206"/>
        <end position="249"/>
    </location>
</feature>
<feature type="chain" id="PRO_5003465780" evidence="2">
    <location>
        <begin position="19"/>
        <end position="563"/>
    </location>
</feature>
<evidence type="ECO:0000313" key="4">
    <source>
        <dbReference type="Proteomes" id="UP000009058"/>
    </source>
</evidence>